<protein>
    <submittedName>
        <fullName evidence="5">Periplasmic solute binding protein</fullName>
    </submittedName>
</protein>
<dbReference type="AlphaFoldDB" id="C7Q696"/>
<dbReference type="PANTHER" id="PTHR42953">
    <property type="entry name" value="HIGH-AFFINITY ZINC UPTAKE SYSTEM PROTEIN ZNUA-RELATED"/>
    <property type="match status" value="1"/>
</dbReference>
<dbReference type="InParanoid" id="C7Q696"/>
<keyword evidence="2" id="KW-0813">Transport</keyword>
<keyword evidence="3" id="KW-0479">Metal-binding</keyword>
<keyword evidence="6" id="KW-1185">Reference proteome</keyword>
<dbReference type="Gene3D" id="3.40.50.1980">
    <property type="entry name" value="Nitrogenase molybdenum iron protein domain"/>
    <property type="match status" value="2"/>
</dbReference>
<reference evidence="5 6" key="1">
    <citation type="journal article" date="2009" name="Stand. Genomic Sci.">
        <title>Complete genome sequence of Catenulispora acidiphila type strain (ID 139908).</title>
        <authorList>
            <person name="Copeland A."/>
            <person name="Lapidus A."/>
            <person name="Glavina Del Rio T."/>
            <person name="Nolan M."/>
            <person name="Lucas S."/>
            <person name="Chen F."/>
            <person name="Tice H."/>
            <person name="Cheng J.F."/>
            <person name="Bruce D."/>
            <person name="Goodwin L."/>
            <person name="Pitluck S."/>
            <person name="Mikhailova N."/>
            <person name="Pati A."/>
            <person name="Ivanova N."/>
            <person name="Mavromatis K."/>
            <person name="Chen A."/>
            <person name="Palaniappan K."/>
            <person name="Chain P."/>
            <person name="Land M."/>
            <person name="Hauser L."/>
            <person name="Chang Y.J."/>
            <person name="Jeffries C.D."/>
            <person name="Chertkov O."/>
            <person name="Brettin T."/>
            <person name="Detter J.C."/>
            <person name="Han C."/>
            <person name="Ali Z."/>
            <person name="Tindall B.J."/>
            <person name="Goker M."/>
            <person name="Bristow J."/>
            <person name="Eisen J.A."/>
            <person name="Markowitz V."/>
            <person name="Hugenholtz P."/>
            <person name="Kyrpides N.C."/>
            <person name="Klenk H.P."/>
        </authorList>
    </citation>
    <scope>NUCLEOTIDE SEQUENCE [LARGE SCALE GENOMIC DNA]</scope>
    <source>
        <strain evidence="6">DSM 44928 / JCM 14897 / NBRC 102108 / NRRL B-24433 / ID139908</strain>
    </source>
</reference>
<name>C7Q696_CATAD</name>
<evidence type="ECO:0000313" key="6">
    <source>
        <dbReference type="Proteomes" id="UP000000851"/>
    </source>
</evidence>
<dbReference type="KEGG" id="cai:Caci_3195"/>
<dbReference type="InterPro" id="IPR006127">
    <property type="entry name" value="ZnuA-like"/>
</dbReference>
<dbReference type="EMBL" id="CP001700">
    <property type="protein sequence ID" value="ACU72102.1"/>
    <property type="molecule type" value="Genomic_DNA"/>
</dbReference>
<gene>
    <name evidence="5" type="ordered locus">Caci_3195</name>
</gene>
<evidence type="ECO:0000256" key="4">
    <source>
        <dbReference type="ARBA" id="ARBA00022729"/>
    </source>
</evidence>
<evidence type="ECO:0000256" key="1">
    <source>
        <dbReference type="ARBA" id="ARBA00004196"/>
    </source>
</evidence>
<dbReference type="Pfam" id="PF01297">
    <property type="entry name" value="ZnuA"/>
    <property type="match status" value="1"/>
</dbReference>
<dbReference type="GO" id="GO:0030313">
    <property type="term" value="C:cell envelope"/>
    <property type="evidence" value="ECO:0007669"/>
    <property type="project" value="UniProtKB-SubCell"/>
</dbReference>
<dbReference type="Proteomes" id="UP000000851">
    <property type="component" value="Chromosome"/>
</dbReference>
<dbReference type="GO" id="GO:0046872">
    <property type="term" value="F:metal ion binding"/>
    <property type="evidence" value="ECO:0007669"/>
    <property type="project" value="UniProtKB-KW"/>
</dbReference>
<accession>C7Q696</accession>
<dbReference type="RefSeq" id="WP_012787395.1">
    <property type="nucleotide sequence ID" value="NC_013131.1"/>
</dbReference>
<dbReference type="PANTHER" id="PTHR42953:SF1">
    <property type="entry name" value="METAL-BINDING PROTEIN HI_0362-RELATED"/>
    <property type="match status" value="1"/>
</dbReference>
<dbReference type="eggNOG" id="COG0803">
    <property type="taxonomic scope" value="Bacteria"/>
</dbReference>
<proteinExistence type="predicted"/>
<evidence type="ECO:0000256" key="2">
    <source>
        <dbReference type="ARBA" id="ARBA00022448"/>
    </source>
</evidence>
<dbReference type="STRING" id="479433.Caci_3195"/>
<dbReference type="GO" id="GO:0030001">
    <property type="term" value="P:metal ion transport"/>
    <property type="evidence" value="ECO:0007669"/>
    <property type="project" value="InterPro"/>
</dbReference>
<comment type="subcellular location">
    <subcellularLocation>
        <location evidence="1">Cell envelope</location>
    </subcellularLocation>
</comment>
<dbReference type="SUPFAM" id="SSF53807">
    <property type="entry name" value="Helical backbone' metal receptor"/>
    <property type="match status" value="1"/>
</dbReference>
<dbReference type="SMR" id="C7Q696"/>
<dbReference type="HOGENOM" id="CLU_016838_0_0_11"/>
<dbReference type="InterPro" id="IPR050492">
    <property type="entry name" value="Bact_metal-bind_prot9"/>
</dbReference>
<sequence length="309" mass="31909" precursor="true">MAGGIAALAVGAALTAGCSTKPATAPVGASAPGGATTKIAVVAAENFWGSIALQLGGTHVTAASIISNPDTDPHSYEATPNDAKLIARARLFIQNGIGYDTSWAPKLVSANPASGRDVLTVGDVVGLKDGDNPHQWYSHDSVDKVIDAITAEYKKLDPADAAYFDTQKQTFETTTLAPYNQLESDIKATYAGTPIGASESIVSPLADTLGLKMATPYSFLKDISEGNDPSVADKTAIDSQIKGKQIKVYVYNSQNSTPDIAAQVAEAKAAGIPVTTVTETLAPAGATFQDWMVAELQGLKSALAQATGH</sequence>
<evidence type="ECO:0000313" key="5">
    <source>
        <dbReference type="EMBL" id="ACU72102.1"/>
    </source>
</evidence>
<keyword evidence="4" id="KW-0732">Signal</keyword>
<evidence type="ECO:0000256" key="3">
    <source>
        <dbReference type="ARBA" id="ARBA00022723"/>
    </source>
</evidence>
<organism evidence="5 6">
    <name type="scientific">Catenulispora acidiphila (strain DSM 44928 / JCM 14897 / NBRC 102108 / NRRL B-24433 / ID139908)</name>
    <dbReference type="NCBI Taxonomy" id="479433"/>
    <lineage>
        <taxon>Bacteria</taxon>
        <taxon>Bacillati</taxon>
        <taxon>Actinomycetota</taxon>
        <taxon>Actinomycetes</taxon>
        <taxon>Catenulisporales</taxon>
        <taxon>Catenulisporaceae</taxon>
        <taxon>Catenulispora</taxon>
    </lineage>
</organism>